<evidence type="ECO:0000313" key="2">
    <source>
        <dbReference type="EMBL" id="KKC34887.1"/>
    </source>
</evidence>
<dbReference type="Proteomes" id="UP000033519">
    <property type="component" value="Unassembled WGS sequence"/>
</dbReference>
<reference evidence="2 3" key="1">
    <citation type="submission" date="2015-03" db="EMBL/GenBank/DDBJ databases">
        <authorList>
            <person name="Lepp D."/>
            <person name="Hassan Y.I."/>
            <person name="Li X.-Z."/>
            <person name="Zhou T."/>
        </authorList>
    </citation>
    <scope>NUCLEOTIDE SEQUENCE [LARGE SCALE GENOMIC DNA]</scope>
    <source>
        <strain evidence="2 3">Cr7-05</strain>
    </source>
</reference>
<organism evidence="2 3">
    <name type="scientific">Devosia psychrophila</name>
    <dbReference type="NCBI Taxonomy" id="728005"/>
    <lineage>
        <taxon>Bacteria</taxon>
        <taxon>Pseudomonadati</taxon>
        <taxon>Pseudomonadota</taxon>
        <taxon>Alphaproteobacteria</taxon>
        <taxon>Hyphomicrobiales</taxon>
        <taxon>Devosiaceae</taxon>
        <taxon>Devosia</taxon>
    </lineage>
</organism>
<feature type="domain" description="CinA C-terminal" evidence="1">
    <location>
        <begin position="2"/>
        <end position="149"/>
    </location>
</feature>
<gene>
    <name evidence="2" type="ORF">WH91_00595</name>
</gene>
<proteinExistence type="predicted"/>
<dbReference type="EMBL" id="LAPV01000009">
    <property type="protein sequence ID" value="KKC34887.1"/>
    <property type="molecule type" value="Genomic_DNA"/>
</dbReference>
<name>A0ABR5E3T5_9HYPH</name>
<evidence type="ECO:0000259" key="1">
    <source>
        <dbReference type="Pfam" id="PF02464"/>
    </source>
</evidence>
<protein>
    <submittedName>
        <fullName evidence="2">Damage-inducible protein CinA</fullName>
    </submittedName>
</protein>
<keyword evidence="3" id="KW-1185">Reference proteome</keyword>
<dbReference type="InterPro" id="IPR008136">
    <property type="entry name" value="CinA_C"/>
</dbReference>
<dbReference type="Gene3D" id="3.90.950.20">
    <property type="entry name" value="CinA-like"/>
    <property type="match status" value="1"/>
</dbReference>
<comment type="caution">
    <text evidence="2">The sequence shown here is derived from an EMBL/GenBank/DDBJ whole genome shotgun (WGS) entry which is preliminary data.</text>
</comment>
<evidence type="ECO:0000313" key="3">
    <source>
        <dbReference type="Proteomes" id="UP000033519"/>
    </source>
</evidence>
<sequence>MIDLLTEKKKTIVTAESCTGGMIAAALTDIPGASAALYGGYVTYANTAKTRMIHVQARLIRDYGAVSNQVARAMADGARNTAHADYAVAVTGIAGPDGGSDRKPVGLVYVAVSSELATVVIEHRFGDLGRDEIRKASVKAALDLVLQVLTGVED</sequence>
<accession>A0ABR5E3T5</accession>
<dbReference type="SUPFAM" id="SSF142433">
    <property type="entry name" value="CinA-like"/>
    <property type="match status" value="1"/>
</dbReference>
<dbReference type="InterPro" id="IPR036653">
    <property type="entry name" value="CinA-like_C"/>
</dbReference>
<dbReference type="NCBIfam" id="TIGR00199">
    <property type="entry name" value="PncC_domain"/>
    <property type="match status" value="1"/>
</dbReference>
<dbReference type="Pfam" id="PF02464">
    <property type="entry name" value="CinA"/>
    <property type="match status" value="1"/>
</dbReference>